<dbReference type="InterPro" id="IPR009057">
    <property type="entry name" value="Homeodomain-like_sf"/>
</dbReference>
<evidence type="ECO:0000256" key="1">
    <source>
        <dbReference type="ARBA" id="ARBA00004123"/>
    </source>
</evidence>
<sequence length="269" mass="31286">MQFCEFILRRNRQDAYFVNKILFTDKSTFTRRGIFNRKNCHIWADQNPNANWTTASRLTAALEEDDLPQVSNSKDTYIYTEPPAMNLITIRSSPRRIGIFPIKKFTVMAGKFKYSEEDMKGALEEVKRGTSVSRASKLFGVPRVTLLYKHTGKSPIARKMGPESILTVQEESHLEQWIIHLGSRGFPVTKNQLLDSVQLLIRKLNRSTPFVDQRPGRHWYDAFLRRHPNISERMSQNLTPSRAAICETNIRNWFSEIETFIETEKDFIP</sequence>
<name>A0AAV8XFR4_9CUCU</name>
<dbReference type="AlphaFoldDB" id="A0AAV8XFR4"/>
<dbReference type="EMBL" id="JAPWTK010000614">
    <property type="protein sequence ID" value="KAJ8937818.1"/>
    <property type="molecule type" value="Genomic_DNA"/>
</dbReference>
<evidence type="ECO:0000313" key="6">
    <source>
        <dbReference type="Proteomes" id="UP001162162"/>
    </source>
</evidence>
<reference evidence="5" key="1">
    <citation type="journal article" date="2023" name="Insect Mol. Biol.">
        <title>Genome sequencing provides insights into the evolution of gene families encoding plant cell wall-degrading enzymes in longhorned beetles.</title>
        <authorList>
            <person name="Shin N.R."/>
            <person name="Okamura Y."/>
            <person name="Kirsch R."/>
            <person name="Pauchet Y."/>
        </authorList>
    </citation>
    <scope>NUCLEOTIDE SEQUENCE</scope>
    <source>
        <strain evidence="5">AMC_N1</strain>
    </source>
</reference>
<keyword evidence="2" id="KW-0238">DNA-binding</keyword>
<dbReference type="Pfam" id="PF03221">
    <property type="entry name" value="HTH_Tnp_Tc5"/>
    <property type="match status" value="1"/>
</dbReference>
<dbReference type="GO" id="GO:0005634">
    <property type="term" value="C:nucleus"/>
    <property type="evidence" value="ECO:0007669"/>
    <property type="project" value="UniProtKB-SubCell"/>
</dbReference>
<comment type="caution">
    <text evidence="5">The sequence shown here is derived from an EMBL/GenBank/DDBJ whole genome shotgun (WGS) entry which is preliminary data.</text>
</comment>
<dbReference type="Proteomes" id="UP001162162">
    <property type="component" value="Unassembled WGS sequence"/>
</dbReference>
<evidence type="ECO:0000256" key="2">
    <source>
        <dbReference type="ARBA" id="ARBA00023125"/>
    </source>
</evidence>
<evidence type="ECO:0000259" key="4">
    <source>
        <dbReference type="PROSITE" id="PS51253"/>
    </source>
</evidence>
<proteinExistence type="predicted"/>
<dbReference type="PANTHER" id="PTHR47326">
    <property type="entry name" value="TRANSPOSABLE ELEMENT TC3 TRANSPOSASE-LIKE PROTEIN"/>
    <property type="match status" value="1"/>
</dbReference>
<accession>A0AAV8XFR4</accession>
<protein>
    <recommendedName>
        <fullName evidence="4">HTH CENPB-type domain-containing protein</fullName>
    </recommendedName>
</protein>
<comment type="subcellular location">
    <subcellularLocation>
        <location evidence="1">Nucleus</location>
    </subcellularLocation>
</comment>
<keyword evidence="6" id="KW-1185">Reference proteome</keyword>
<dbReference type="SUPFAM" id="SSF46689">
    <property type="entry name" value="Homeodomain-like"/>
    <property type="match status" value="1"/>
</dbReference>
<evidence type="ECO:0000256" key="3">
    <source>
        <dbReference type="ARBA" id="ARBA00023242"/>
    </source>
</evidence>
<feature type="domain" description="HTH CENPB-type" evidence="4">
    <location>
        <begin position="158"/>
        <end position="233"/>
    </location>
</feature>
<dbReference type="Pfam" id="PF05225">
    <property type="entry name" value="HTH_psq"/>
    <property type="match status" value="1"/>
</dbReference>
<dbReference type="Gene3D" id="1.10.10.60">
    <property type="entry name" value="Homeodomain-like"/>
    <property type="match status" value="1"/>
</dbReference>
<dbReference type="PANTHER" id="PTHR47326:SF1">
    <property type="entry name" value="HTH PSQ-TYPE DOMAIN-CONTAINING PROTEIN"/>
    <property type="match status" value="1"/>
</dbReference>
<keyword evidence="3" id="KW-0539">Nucleus</keyword>
<dbReference type="GO" id="GO:0003677">
    <property type="term" value="F:DNA binding"/>
    <property type="evidence" value="ECO:0007669"/>
    <property type="project" value="UniProtKB-KW"/>
</dbReference>
<evidence type="ECO:0000313" key="5">
    <source>
        <dbReference type="EMBL" id="KAJ8937818.1"/>
    </source>
</evidence>
<dbReference type="PROSITE" id="PS51253">
    <property type="entry name" value="HTH_CENPB"/>
    <property type="match status" value="1"/>
</dbReference>
<organism evidence="5 6">
    <name type="scientific">Aromia moschata</name>
    <dbReference type="NCBI Taxonomy" id="1265417"/>
    <lineage>
        <taxon>Eukaryota</taxon>
        <taxon>Metazoa</taxon>
        <taxon>Ecdysozoa</taxon>
        <taxon>Arthropoda</taxon>
        <taxon>Hexapoda</taxon>
        <taxon>Insecta</taxon>
        <taxon>Pterygota</taxon>
        <taxon>Neoptera</taxon>
        <taxon>Endopterygota</taxon>
        <taxon>Coleoptera</taxon>
        <taxon>Polyphaga</taxon>
        <taxon>Cucujiformia</taxon>
        <taxon>Chrysomeloidea</taxon>
        <taxon>Cerambycidae</taxon>
        <taxon>Cerambycinae</taxon>
        <taxon>Callichromatini</taxon>
        <taxon>Aromia</taxon>
    </lineage>
</organism>
<dbReference type="InterPro" id="IPR007889">
    <property type="entry name" value="HTH_Psq"/>
</dbReference>
<dbReference type="InterPro" id="IPR006600">
    <property type="entry name" value="HTH_CenpB_DNA-bd_dom"/>
</dbReference>
<gene>
    <name evidence="5" type="ORF">NQ318_003722</name>
</gene>